<dbReference type="EMBL" id="BPLR01018558">
    <property type="protein sequence ID" value="GIZ00554.1"/>
    <property type="molecule type" value="Genomic_DNA"/>
</dbReference>
<proteinExistence type="predicted"/>
<evidence type="ECO:0000313" key="1">
    <source>
        <dbReference type="EMBL" id="GIZ00554.1"/>
    </source>
</evidence>
<comment type="caution">
    <text evidence="1">The sequence shown here is derived from an EMBL/GenBank/DDBJ whole genome shotgun (WGS) entry which is preliminary data.</text>
</comment>
<reference evidence="1 2" key="1">
    <citation type="submission" date="2021-06" db="EMBL/GenBank/DDBJ databases">
        <title>Caerostris extrusa draft genome.</title>
        <authorList>
            <person name="Kono N."/>
            <person name="Arakawa K."/>
        </authorList>
    </citation>
    <scope>NUCLEOTIDE SEQUENCE [LARGE SCALE GENOMIC DNA]</scope>
</reference>
<evidence type="ECO:0000313" key="2">
    <source>
        <dbReference type="Proteomes" id="UP001054945"/>
    </source>
</evidence>
<keyword evidence="2" id="KW-1185">Reference proteome</keyword>
<dbReference type="Proteomes" id="UP001054945">
    <property type="component" value="Unassembled WGS sequence"/>
</dbReference>
<gene>
    <name evidence="1" type="ORF">CEXT_281241</name>
</gene>
<accession>A0AAV4Y212</accession>
<organism evidence="1 2">
    <name type="scientific">Caerostris extrusa</name>
    <name type="common">Bark spider</name>
    <name type="synonym">Caerostris bankana</name>
    <dbReference type="NCBI Taxonomy" id="172846"/>
    <lineage>
        <taxon>Eukaryota</taxon>
        <taxon>Metazoa</taxon>
        <taxon>Ecdysozoa</taxon>
        <taxon>Arthropoda</taxon>
        <taxon>Chelicerata</taxon>
        <taxon>Arachnida</taxon>
        <taxon>Araneae</taxon>
        <taxon>Araneomorphae</taxon>
        <taxon>Entelegynae</taxon>
        <taxon>Araneoidea</taxon>
        <taxon>Araneidae</taxon>
        <taxon>Caerostris</taxon>
    </lineage>
</organism>
<name>A0AAV4Y212_CAEEX</name>
<dbReference type="AlphaFoldDB" id="A0AAV4Y212"/>
<sequence length="160" mass="18428">MLKWQTMYLKFSFCFPNSYLFSLFEYAKYSAKFILFKTCRTKPKPVRVGELLSRWDRQEEAVAFHVPGSALYNPSEKILPENEMKCTALLSIRATGCVRSEVRKWRKTNRGMEPSHGCAPELPACYGSEGLTCCTVFCYGSWYPRDLAQKYAISEKQALC</sequence>
<protein>
    <submittedName>
        <fullName evidence="1">Uncharacterized protein</fullName>
    </submittedName>
</protein>